<accession>A0AAW2B4X5</accession>
<evidence type="ECO:0000313" key="1">
    <source>
        <dbReference type="EMBL" id="KAK9980477.1"/>
    </source>
</evidence>
<reference evidence="1 2" key="1">
    <citation type="submission" date="2024-05" db="EMBL/GenBank/DDBJ databases">
        <title>A high-quality chromosomal-level genome assembly of Topmouth culter (Culter alburnus).</title>
        <authorList>
            <person name="Zhao H."/>
        </authorList>
    </citation>
    <scope>NUCLEOTIDE SEQUENCE [LARGE SCALE GENOMIC DNA]</scope>
    <source>
        <strain evidence="1">CATC2023</strain>
        <tissue evidence="1">Muscle</tissue>
    </source>
</reference>
<name>A0AAW2B4X5_CULAL</name>
<gene>
    <name evidence="1" type="ORF">ABG768_000082</name>
</gene>
<proteinExistence type="predicted"/>
<protein>
    <submittedName>
        <fullName evidence="1">Uncharacterized protein</fullName>
    </submittedName>
</protein>
<dbReference type="AlphaFoldDB" id="A0AAW2B4X5"/>
<evidence type="ECO:0000313" key="2">
    <source>
        <dbReference type="Proteomes" id="UP001479290"/>
    </source>
</evidence>
<comment type="caution">
    <text evidence="1">The sequence shown here is derived from an EMBL/GenBank/DDBJ whole genome shotgun (WGS) entry which is preliminary data.</text>
</comment>
<dbReference type="EMBL" id="JAWDJR010000001">
    <property type="protein sequence ID" value="KAK9980477.1"/>
    <property type="molecule type" value="Genomic_DNA"/>
</dbReference>
<dbReference type="Proteomes" id="UP001479290">
    <property type="component" value="Unassembled WGS sequence"/>
</dbReference>
<organism evidence="1 2">
    <name type="scientific">Culter alburnus</name>
    <name type="common">Topmouth culter</name>
    <dbReference type="NCBI Taxonomy" id="194366"/>
    <lineage>
        <taxon>Eukaryota</taxon>
        <taxon>Metazoa</taxon>
        <taxon>Chordata</taxon>
        <taxon>Craniata</taxon>
        <taxon>Vertebrata</taxon>
        <taxon>Euteleostomi</taxon>
        <taxon>Actinopterygii</taxon>
        <taxon>Neopterygii</taxon>
        <taxon>Teleostei</taxon>
        <taxon>Ostariophysi</taxon>
        <taxon>Cypriniformes</taxon>
        <taxon>Xenocyprididae</taxon>
        <taxon>Xenocypridinae</taxon>
        <taxon>Culter</taxon>
    </lineage>
</organism>
<keyword evidence="2" id="KW-1185">Reference proteome</keyword>
<sequence length="50" mass="5750">FYCGGRVCRSDAVQQVIGLKPNADEDDRFVTVGQIQRGPYDRLLPVRRKR</sequence>
<feature type="non-terminal residue" evidence="1">
    <location>
        <position position="1"/>
    </location>
</feature>